<protein>
    <recommendedName>
        <fullName evidence="4">Small Trp-rich protein</fullName>
    </recommendedName>
</protein>
<keyword evidence="3" id="KW-1185">Reference proteome</keyword>
<evidence type="ECO:0000313" key="2">
    <source>
        <dbReference type="EMBL" id="MBR7783739.1"/>
    </source>
</evidence>
<name>A0A941DQ31_9BURK</name>
<reference evidence="2" key="1">
    <citation type="submission" date="2021-04" db="EMBL/GenBank/DDBJ databases">
        <title>novel species isolated from subtropical streams in China.</title>
        <authorList>
            <person name="Lu H."/>
        </authorList>
    </citation>
    <scope>NUCLEOTIDE SEQUENCE</scope>
    <source>
        <strain evidence="2">LFS511W</strain>
    </source>
</reference>
<sequence>MILIIPLVLFLILKLAGIWVFAEASWWWLVGGAVFAFVWFEFLERLFGLDAKKQDLHYDAIRKERVKRAFNQKNERKR</sequence>
<keyword evidence="1" id="KW-0812">Transmembrane</keyword>
<organism evidence="2 3">
    <name type="scientific">Undibacterium luofuense</name>
    <dbReference type="NCBI Taxonomy" id="2828733"/>
    <lineage>
        <taxon>Bacteria</taxon>
        <taxon>Pseudomonadati</taxon>
        <taxon>Pseudomonadota</taxon>
        <taxon>Betaproteobacteria</taxon>
        <taxon>Burkholderiales</taxon>
        <taxon>Oxalobacteraceae</taxon>
        <taxon>Undibacterium</taxon>
    </lineage>
</organism>
<dbReference type="AlphaFoldDB" id="A0A941DQ31"/>
<accession>A0A941DQ31</accession>
<dbReference type="EMBL" id="JAGSPN010000014">
    <property type="protein sequence ID" value="MBR7783739.1"/>
    <property type="molecule type" value="Genomic_DNA"/>
</dbReference>
<proteinExistence type="predicted"/>
<gene>
    <name evidence="2" type="ORF">KDM89_16455</name>
</gene>
<comment type="caution">
    <text evidence="2">The sequence shown here is derived from an EMBL/GenBank/DDBJ whole genome shotgun (WGS) entry which is preliminary data.</text>
</comment>
<dbReference type="Proteomes" id="UP000680067">
    <property type="component" value="Unassembled WGS sequence"/>
</dbReference>
<feature type="transmembrane region" description="Helical" evidence="1">
    <location>
        <begin position="26"/>
        <end position="43"/>
    </location>
</feature>
<evidence type="ECO:0000313" key="3">
    <source>
        <dbReference type="Proteomes" id="UP000680067"/>
    </source>
</evidence>
<keyword evidence="1" id="KW-1133">Transmembrane helix</keyword>
<dbReference type="RefSeq" id="WP_212689016.1">
    <property type="nucleotide sequence ID" value="NZ_JAGSPN010000014.1"/>
</dbReference>
<evidence type="ECO:0008006" key="4">
    <source>
        <dbReference type="Google" id="ProtNLM"/>
    </source>
</evidence>
<evidence type="ECO:0000256" key="1">
    <source>
        <dbReference type="SAM" id="Phobius"/>
    </source>
</evidence>
<keyword evidence="1" id="KW-0472">Membrane</keyword>